<gene>
    <name evidence="2" type="ORF">M378DRAFT_799616</name>
</gene>
<feature type="compositionally biased region" description="Basic and acidic residues" evidence="1">
    <location>
        <begin position="246"/>
        <end position="263"/>
    </location>
</feature>
<protein>
    <submittedName>
        <fullName evidence="2">Uncharacterized protein</fullName>
    </submittedName>
</protein>
<feature type="compositionally biased region" description="Basic and acidic residues" evidence="1">
    <location>
        <begin position="35"/>
        <end position="72"/>
    </location>
</feature>
<feature type="compositionally biased region" description="Basic and acidic residues" evidence="1">
    <location>
        <begin position="280"/>
        <end position="295"/>
    </location>
</feature>
<feature type="compositionally biased region" description="Basic residues" evidence="1">
    <location>
        <begin position="373"/>
        <end position="392"/>
    </location>
</feature>
<keyword evidence="3" id="KW-1185">Reference proteome</keyword>
<dbReference type="EMBL" id="KN818273">
    <property type="protein sequence ID" value="KIL62270.1"/>
    <property type="molecule type" value="Genomic_DNA"/>
</dbReference>
<evidence type="ECO:0000256" key="1">
    <source>
        <dbReference type="SAM" id="MobiDB-lite"/>
    </source>
</evidence>
<name>A0A0C2SGM2_AMAMK</name>
<dbReference type="HOGENOM" id="CLU_703935_0_0_1"/>
<feature type="compositionally biased region" description="Basic and acidic residues" evidence="1">
    <location>
        <begin position="332"/>
        <end position="353"/>
    </location>
</feature>
<feature type="compositionally biased region" description="Pro residues" evidence="1">
    <location>
        <begin position="100"/>
        <end position="123"/>
    </location>
</feature>
<reference evidence="2 3" key="1">
    <citation type="submission" date="2014-04" db="EMBL/GenBank/DDBJ databases">
        <title>Evolutionary Origins and Diversification of the Mycorrhizal Mutualists.</title>
        <authorList>
            <consortium name="DOE Joint Genome Institute"/>
            <consortium name="Mycorrhizal Genomics Consortium"/>
            <person name="Kohler A."/>
            <person name="Kuo A."/>
            <person name="Nagy L.G."/>
            <person name="Floudas D."/>
            <person name="Copeland A."/>
            <person name="Barry K.W."/>
            <person name="Cichocki N."/>
            <person name="Veneault-Fourrey C."/>
            <person name="LaButti K."/>
            <person name="Lindquist E.A."/>
            <person name="Lipzen A."/>
            <person name="Lundell T."/>
            <person name="Morin E."/>
            <person name="Murat C."/>
            <person name="Riley R."/>
            <person name="Ohm R."/>
            <person name="Sun H."/>
            <person name="Tunlid A."/>
            <person name="Henrissat B."/>
            <person name="Grigoriev I.V."/>
            <person name="Hibbett D.S."/>
            <person name="Martin F."/>
        </authorList>
    </citation>
    <scope>NUCLEOTIDE SEQUENCE [LARGE SCALE GENOMIC DNA]</scope>
    <source>
        <strain evidence="2 3">Koide BX008</strain>
    </source>
</reference>
<sequence>MTGYDARTSVDKFATDQHGYAEPGQIRQNISPSSYKRDHQSEPIDAVPREGRLDNQPRERPRYGQPAREDRVPPTYDNESQSRTRSSSSERLSTRNRPPAQWPPPETRIPAQLPPPEFPPGKSKPPRISEEDRYYRPGKQDHYQKRTEDYMPSPVDDRSRRLGIHSASLDGPYGGRTTEHPPLPPSPDHGGLSDRNHYPPSRQQRPPERARPAEILTPNAAAASSERRTRLSDAYQSLHASGVPDSPDHRAVRRLSVVDRYEPDYGDGYSGVPSRRRPRPANEDSQRTESNHRGDVPYMPGPHHDREPSRPNVRPLLDRLSLEVHPPMNDPTVRDRATIPEKRDRNAVDHDYPMDFPYEEAAMGPEAGEPVAKKVRRRGHKPRRGRRGNGAP</sequence>
<feature type="compositionally biased region" description="Low complexity" evidence="1">
    <location>
        <begin position="78"/>
        <end position="97"/>
    </location>
</feature>
<evidence type="ECO:0000313" key="2">
    <source>
        <dbReference type="EMBL" id="KIL62270.1"/>
    </source>
</evidence>
<dbReference type="AlphaFoldDB" id="A0A0C2SGM2"/>
<dbReference type="Proteomes" id="UP000054549">
    <property type="component" value="Unassembled WGS sequence"/>
</dbReference>
<proteinExistence type="predicted"/>
<dbReference type="InParanoid" id="A0A0C2SGM2"/>
<feature type="compositionally biased region" description="Low complexity" evidence="1">
    <location>
        <begin position="359"/>
        <end position="370"/>
    </location>
</feature>
<feature type="region of interest" description="Disordered" evidence="1">
    <location>
        <begin position="1"/>
        <end position="392"/>
    </location>
</feature>
<accession>A0A0C2SGM2</accession>
<organism evidence="2 3">
    <name type="scientific">Amanita muscaria (strain Koide BX008)</name>
    <dbReference type="NCBI Taxonomy" id="946122"/>
    <lineage>
        <taxon>Eukaryota</taxon>
        <taxon>Fungi</taxon>
        <taxon>Dikarya</taxon>
        <taxon>Basidiomycota</taxon>
        <taxon>Agaricomycotina</taxon>
        <taxon>Agaricomycetes</taxon>
        <taxon>Agaricomycetidae</taxon>
        <taxon>Agaricales</taxon>
        <taxon>Pluteineae</taxon>
        <taxon>Amanitaceae</taxon>
        <taxon>Amanita</taxon>
    </lineage>
</organism>
<feature type="compositionally biased region" description="Basic and acidic residues" evidence="1">
    <location>
        <begin position="127"/>
        <end position="160"/>
    </location>
</feature>
<evidence type="ECO:0000313" key="3">
    <source>
        <dbReference type="Proteomes" id="UP000054549"/>
    </source>
</evidence>